<keyword evidence="14" id="KW-1185">Reference proteome</keyword>
<keyword evidence="5" id="KW-0289">Folate biosynthesis</keyword>
<comment type="caution">
    <text evidence="13">The sequence shown here is derived from an EMBL/GenBank/DDBJ whole genome shotgun (WGS) entry which is preliminary data.</text>
</comment>
<dbReference type="PANTHER" id="PTHR42743">
    <property type="entry name" value="AMINO-ACID AMINOTRANSFERASE"/>
    <property type="match status" value="1"/>
</dbReference>
<dbReference type="EMBL" id="JAKIKS010000006">
    <property type="protein sequence ID" value="MCL1123451.1"/>
    <property type="molecule type" value="Genomic_DNA"/>
</dbReference>
<proteinExistence type="inferred from homology"/>
<evidence type="ECO:0000256" key="10">
    <source>
        <dbReference type="NCBIfam" id="TIGR03461"/>
    </source>
</evidence>
<dbReference type="InterPro" id="IPR018300">
    <property type="entry name" value="Aminotrans_IV_CS"/>
</dbReference>
<keyword evidence="4 12" id="KW-0663">Pyridoxal phosphate</keyword>
<dbReference type="PANTHER" id="PTHR42743:SF2">
    <property type="entry name" value="AMINODEOXYCHORISMATE LYASE"/>
    <property type="match status" value="1"/>
</dbReference>
<organism evidence="13 14">
    <name type="scientific">Shewanella surugensis</name>
    <dbReference type="NCBI Taxonomy" id="212020"/>
    <lineage>
        <taxon>Bacteria</taxon>
        <taxon>Pseudomonadati</taxon>
        <taxon>Pseudomonadota</taxon>
        <taxon>Gammaproteobacteria</taxon>
        <taxon>Alteromonadales</taxon>
        <taxon>Shewanellaceae</taxon>
        <taxon>Shewanella</taxon>
    </lineage>
</organism>
<evidence type="ECO:0000313" key="13">
    <source>
        <dbReference type="EMBL" id="MCL1123451.1"/>
    </source>
</evidence>
<dbReference type="RefSeq" id="WP_248938738.1">
    <property type="nucleotide sequence ID" value="NZ_JAKIKS010000006.1"/>
</dbReference>
<dbReference type="SUPFAM" id="SSF56752">
    <property type="entry name" value="D-aminoacid aminotransferase-like PLP-dependent enzymes"/>
    <property type="match status" value="1"/>
</dbReference>
<comment type="catalytic activity">
    <reaction evidence="9">
        <text>4-amino-4-deoxychorismate = 4-aminobenzoate + pyruvate + H(+)</text>
        <dbReference type="Rhea" id="RHEA:16201"/>
        <dbReference type="ChEBI" id="CHEBI:15361"/>
        <dbReference type="ChEBI" id="CHEBI:15378"/>
        <dbReference type="ChEBI" id="CHEBI:17836"/>
        <dbReference type="ChEBI" id="CHEBI:58406"/>
        <dbReference type="EC" id="4.1.3.38"/>
    </reaction>
</comment>
<evidence type="ECO:0000256" key="5">
    <source>
        <dbReference type="ARBA" id="ARBA00022909"/>
    </source>
</evidence>
<dbReference type="GO" id="GO:0008696">
    <property type="term" value="F:4-amino-4-deoxychorismate lyase activity"/>
    <property type="evidence" value="ECO:0007669"/>
    <property type="project" value="UniProtKB-EC"/>
</dbReference>
<evidence type="ECO:0000256" key="4">
    <source>
        <dbReference type="ARBA" id="ARBA00022898"/>
    </source>
</evidence>
<dbReference type="Proteomes" id="UP001203423">
    <property type="component" value="Unassembled WGS sequence"/>
</dbReference>
<sequence length="272" mass="29949">MMRVWVNGVENIGVAPLDRGLAYGDGVFATMQVANKTLLFLGAHLQRLQQGAIRLGFDWQVSSELLNLLQRQATSMERGCIKLLLTRGVGGRGYAVPSEPQVTEIVSLHAIPVHYKTWQQQGISLITSEVTLARQPRLAGIKHCNRLEQILIKSTPPPESFDDHLVLDTHNLVVESSMANIFLVKGKQIMTPVMSHCGVAGVMREQVIHGVLALGFTVITKAVPVSTLSDYESAFVTNSLLGIVDVTRINEVDFFKAQWTSSLRSSLDLTLY</sequence>
<gene>
    <name evidence="13" type="primary">pabC</name>
    <name evidence="13" type="ORF">L2764_02875</name>
</gene>
<dbReference type="Gene3D" id="3.20.10.10">
    <property type="entry name" value="D-amino Acid Aminotransferase, subunit A, domain 2"/>
    <property type="match status" value="1"/>
</dbReference>
<dbReference type="EC" id="4.1.3.38" evidence="8 10"/>
<evidence type="ECO:0000256" key="12">
    <source>
        <dbReference type="RuleBase" id="RU004516"/>
    </source>
</evidence>
<dbReference type="Pfam" id="PF01063">
    <property type="entry name" value="Aminotran_4"/>
    <property type="match status" value="1"/>
</dbReference>
<dbReference type="CDD" id="cd01559">
    <property type="entry name" value="ADCL_like"/>
    <property type="match status" value="1"/>
</dbReference>
<dbReference type="InterPro" id="IPR001544">
    <property type="entry name" value="Aminotrans_IV"/>
</dbReference>
<dbReference type="InterPro" id="IPR036038">
    <property type="entry name" value="Aminotransferase-like"/>
</dbReference>
<dbReference type="InterPro" id="IPR043132">
    <property type="entry name" value="BCAT-like_C"/>
</dbReference>
<comment type="similarity">
    <text evidence="2 11">Belongs to the class-IV pyridoxal-phosphate-dependent aminotransferase family.</text>
</comment>
<dbReference type="Gene3D" id="3.30.470.10">
    <property type="match status" value="1"/>
</dbReference>
<evidence type="ECO:0000256" key="2">
    <source>
        <dbReference type="ARBA" id="ARBA00009320"/>
    </source>
</evidence>
<evidence type="ECO:0000256" key="1">
    <source>
        <dbReference type="ARBA" id="ARBA00001933"/>
    </source>
</evidence>
<protein>
    <recommendedName>
        <fullName evidence="8 10">Aminodeoxychorismate lyase</fullName>
        <ecNumber evidence="8 10">4.1.3.38</ecNumber>
    </recommendedName>
</protein>
<name>A0ABT0L6X2_9GAMM</name>
<dbReference type="InterPro" id="IPR050571">
    <property type="entry name" value="Class-IV_PLP-Dep_Aminotrnsfr"/>
</dbReference>
<comment type="pathway">
    <text evidence="7">Cofactor biosynthesis; tetrahydrofolate biosynthesis; 4-aminobenzoate from chorismate: step 2/2.</text>
</comment>
<evidence type="ECO:0000256" key="11">
    <source>
        <dbReference type="RuleBase" id="RU004106"/>
    </source>
</evidence>
<dbReference type="InterPro" id="IPR043131">
    <property type="entry name" value="BCAT-like_N"/>
</dbReference>
<comment type="cofactor">
    <cofactor evidence="1 12">
        <name>pyridoxal 5'-phosphate</name>
        <dbReference type="ChEBI" id="CHEBI:597326"/>
    </cofactor>
</comment>
<keyword evidence="6 13" id="KW-0456">Lyase</keyword>
<dbReference type="NCBIfam" id="NF004761">
    <property type="entry name" value="PRK06092.1"/>
    <property type="match status" value="1"/>
</dbReference>
<reference evidence="13 14" key="1">
    <citation type="submission" date="2022-01" db="EMBL/GenBank/DDBJ databases">
        <title>Whole genome-based taxonomy of the Shewanellaceae.</title>
        <authorList>
            <person name="Martin-Rodriguez A.J."/>
        </authorList>
    </citation>
    <scope>NUCLEOTIDE SEQUENCE [LARGE SCALE GENOMIC DNA]</scope>
    <source>
        <strain evidence="13 14">DSM 17177</strain>
    </source>
</reference>
<evidence type="ECO:0000313" key="14">
    <source>
        <dbReference type="Proteomes" id="UP001203423"/>
    </source>
</evidence>
<dbReference type="PROSITE" id="PS00770">
    <property type="entry name" value="AA_TRANSFER_CLASS_4"/>
    <property type="match status" value="1"/>
</dbReference>
<comment type="subunit">
    <text evidence="3">Homodimer.</text>
</comment>
<dbReference type="InterPro" id="IPR017824">
    <property type="entry name" value="Aminodeoxychorismate_lyase_IV"/>
</dbReference>
<evidence type="ECO:0000256" key="9">
    <source>
        <dbReference type="ARBA" id="ARBA00049529"/>
    </source>
</evidence>
<accession>A0ABT0L6X2</accession>
<evidence type="ECO:0000256" key="3">
    <source>
        <dbReference type="ARBA" id="ARBA00011738"/>
    </source>
</evidence>
<evidence type="ECO:0000256" key="6">
    <source>
        <dbReference type="ARBA" id="ARBA00023239"/>
    </source>
</evidence>
<dbReference type="NCBIfam" id="TIGR03461">
    <property type="entry name" value="pabC_Proteo"/>
    <property type="match status" value="1"/>
</dbReference>
<evidence type="ECO:0000256" key="8">
    <source>
        <dbReference type="ARBA" id="ARBA00035676"/>
    </source>
</evidence>
<evidence type="ECO:0000256" key="7">
    <source>
        <dbReference type="ARBA" id="ARBA00035633"/>
    </source>
</evidence>